<evidence type="ECO:0000256" key="5">
    <source>
        <dbReference type="ARBA" id="ARBA00022842"/>
    </source>
</evidence>
<evidence type="ECO:0000256" key="6">
    <source>
        <dbReference type="HAMAP-Rule" id="MF_00558"/>
    </source>
</evidence>
<dbReference type="SUPFAM" id="SSF56059">
    <property type="entry name" value="Glutathione synthetase ATP-binding domain-like"/>
    <property type="match status" value="1"/>
</dbReference>
<keyword evidence="3 6" id="KW-0479">Metal-binding</keyword>
<dbReference type="EC" id="6.2.1.5" evidence="6"/>
<evidence type="ECO:0000256" key="4">
    <source>
        <dbReference type="ARBA" id="ARBA00022741"/>
    </source>
</evidence>
<comment type="caution">
    <text evidence="6">Lacks conserved residue(s) required for the propagation of feature annotation.</text>
</comment>
<comment type="cofactor">
    <cofactor evidence="6">
        <name>Mg(2+)</name>
        <dbReference type="ChEBI" id="CHEBI:18420"/>
    </cofactor>
    <text evidence="6">Binds 1 Mg(2+) ion per subunit.</text>
</comment>
<comment type="catalytic activity">
    <reaction evidence="6">
        <text>succinate + ATP + CoA = succinyl-CoA + ADP + phosphate</text>
        <dbReference type="Rhea" id="RHEA:17661"/>
        <dbReference type="ChEBI" id="CHEBI:30031"/>
        <dbReference type="ChEBI" id="CHEBI:30616"/>
        <dbReference type="ChEBI" id="CHEBI:43474"/>
        <dbReference type="ChEBI" id="CHEBI:57287"/>
        <dbReference type="ChEBI" id="CHEBI:57292"/>
        <dbReference type="ChEBI" id="CHEBI:456216"/>
        <dbReference type="EC" id="6.2.1.5"/>
    </reaction>
</comment>
<dbReference type="Pfam" id="PF08442">
    <property type="entry name" value="ATP-grasp_2"/>
    <property type="match status" value="1"/>
</dbReference>
<keyword evidence="1 6" id="KW-0816">Tricarboxylic acid cycle</keyword>
<proteinExistence type="inferred from homology"/>
<comment type="caution">
    <text evidence="9">The sequence shown here is derived from an EMBL/GenBank/DDBJ whole genome shotgun (WGS) entry which is preliminary data.</text>
</comment>
<evidence type="ECO:0000256" key="2">
    <source>
        <dbReference type="ARBA" id="ARBA00022598"/>
    </source>
</evidence>
<dbReference type="Gene3D" id="3.30.470.20">
    <property type="entry name" value="ATP-grasp fold, B domain"/>
    <property type="match status" value="1"/>
</dbReference>
<dbReference type="Gene3D" id="3.40.50.261">
    <property type="entry name" value="Succinyl-CoA synthetase domains"/>
    <property type="match status" value="1"/>
</dbReference>
<dbReference type="PROSITE" id="PS50975">
    <property type="entry name" value="ATP_GRASP"/>
    <property type="match status" value="1"/>
</dbReference>
<feature type="binding site" evidence="6">
    <location>
        <position position="150"/>
    </location>
    <ligand>
        <name>ATP</name>
        <dbReference type="ChEBI" id="CHEBI:30616"/>
    </ligand>
</feature>
<feature type="domain" description="ATP-grasp" evidence="8">
    <location>
        <begin position="113"/>
        <end position="334"/>
    </location>
</feature>
<dbReference type="PANTHER" id="PTHR11815">
    <property type="entry name" value="SUCCINYL-COA SYNTHETASE BETA CHAIN"/>
    <property type="match status" value="1"/>
</dbReference>
<sequence>MKGGVLDTWLGTLWRFQPSIDGLAGAVPCVKPHETGLRGRHNSPLFPLPPASAKMSGRIARFLPVRAAGARPPGHAPIRRPTYSPTRFLHACSRHCFSVRSRYRMNFHEYQAKELFAQYGIAVPPGKIANSPDAAVDAAKALGGTQWMVKAQIHAGGRGKSGGVKFCRSFDDVRAAAKGMLGTHMETYQSAGRALPVNLVLVTDATDIAKELYLSILVDRDSKAISFIASKHGGVDIEQVAKETPEDIHTIVIDFVEGLQPYQCRQLGFAMDLTGKQVNQLTKIMLGLYKLFNEQDLALVELNPLAVLEDGNLAALDGKVNSDDNAEFRHPNLAAMRDLTQEDAAEAAALQNNLNYVTMDGTIGCMVNGAGLAMATMDVIKLAGGEPANFLDVGGGATKERVTEAFKLILSSDKVNCILVNIFGGIVRCDLIAEGIIAAVKEVGLKIPVVVRLQGTNVDQGRELLANSGLAITPADDLNDAAQKAVAAAKG</sequence>
<dbReference type="Proteomes" id="UP001596111">
    <property type="component" value="Unassembled WGS sequence"/>
</dbReference>
<evidence type="ECO:0000256" key="1">
    <source>
        <dbReference type="ARBA" id="ARBA00022532"/>
    </source>
</evidence>
<dbReference type="Gene3D" id="3.30.1490.20">
    <property type="entry name" value="ATP-grasp fold, A domain"/>
    <property type="match status" value="1"/>
</dbReference>
<evidence type="ECO:0000256" key="3">
    <source>
        <dbReference type="ARBA" id="ARBA00022723"/>
    </source>
</evidence>
<keyword evidence="10" id="KW-1185">Reference proteome</keyword>
<evidence type="ECO:0000256" key="7">
    <source>
        <dbReference type="PROSITE-ProRule" id="PRU00409"/>
    </source>
</evidence>
<feature type="binding site" evidence="6">
    <location>
        <position position="303"/>
    </location>
    <ligand>
        <name>Mg(2+)</name>
        <dbReference type="ChEBI" id="CHEBI:18420"/>
    </ligand>
</feature>
<dbReference type="InterPro" id="IPR013815">
    <property type="entry name" value="ATP_grasp_subdomain_1"/>
</dbReference>
<dbReference type="InterPro" id="IPR005809">
    <property type="entry name" value="Succ_CoA_ligase-like_bsu"/>
</dbReference>
<dbReference type="PROSITE" id="PS01217">
    <property type="entry name" value="SUCCINYL_COA_LIG_3"/>
    <property type="match status" value="1"/>
</dbReference>
<comment type="function">
    <text evidence="6">Succinyl-CoA synthetase functions in the citric acid cycle (TCA), coupling the hydrolysis of succinyl-CoA to the synthesis of either ATP or GTP and thus represents the only step of substrate-level phosphorylation in the TCA. The beta subunit provides nucleotide specificity of the enzyme and binds the substrate succinate, while the binding sites for coenzyme A and phosphate are found in the alpha subunit.</text>
</comment>
<dbReference type="Pfam" id="PF00549">
    <property type="entry name" value="Ligase_CoA"/>
    <property type="match status" value="1"/>
</dbReference>
<dbReference type="GO" id="GO:0004775">
    <property type="term" value="F:succinate-CoA ligase (ADP-forming) activity"/>
    <property type="evidence" value="ECO:0007669"/>
    <property type="project" value="UniProtKB-EC"/>
</dbReference>
<protein>
    <recommendedName>
        <fullName evidence="6">Succinate--CoA ligase [ADP-forming] subunit beta</fullName>
        <ecNumber evidence="6">6.2.1.5</ecNumber>
    </recommendedName>
    <alternativeName>
        <fullName evidence="6">Succinyl-CoA synthetase subunit beta</fullName>
        <shortName evidence="6">SCS-beta</shortName>
    </alternativeName>
</protein>
<comment type="subunit">
    <text evidence="6">Heterotetramer of two alpha and two beta subunits.</text>
</comment>
<comment type="catalytic activity">
    <reaction evidence="6">
        <text>GTP + succinate + CoA = succinyl-CoA + GDP + phosphate</text>
        <dbReference type="Rhea" id="RHEA:22120"/>
        <dbReference type="ChEBI" id="CHEBI:30031"/>
        <dbReference type="ChEBI" id="CHEBI:37565"/>
        <dbReference type="ChEBI" id="CHEBI:43474"/>
        <dbReference type="ChEBI" id="CHEBI:57287"/>
        <dbReference type="ChEBI" id="CHEBI:57292"/>
        <dbReference type="ChEBI" id="CHEBI:58189"/>
    </reaction>
</comment>
<dbReference type="InterPro" id="IPR005811">
    <property type="entry name" value="SUCC_ACL_C"/>
</dbReference>
<dbReference type="InterPro" id="IPR011761">
    <property type="entry name" value="ATP-grasp"/>
</dbReference>
<dbReference type="HAMAP" id="MF_00558">
    <property type="entry name" value="Succ_CoA_beta"/>
    <property type="match status" value="1"/>
</dbReference>
<keyword evidence="2 6" id="KW-0436">Ligase</keyword>
<dbReference type="SUPFAM" id="SSF52210">
    <property type="entry name" value="Succinyl-CoA synthetase domains"/>
    <property type="match status" value="1"/>
</dbReference>
<dbReference type="RefSeq" id="WP_377327551.1">
    <property type="nucleotide sequence ID" value="NZ_JBHSNG010000012.1"/>
</dbReference>
<reference evidence="10" key="1">
    <citation type="journal article" date="2019" name="Int. J. Syst. Evol. Microbiol.">
        <title>The Global Catalogue of Microorganisms (GCM) 10K type strain sequencing project: providing services to taxonomists for standard genome sequencing and annotation.</title>
        <authorList>
            <consortium name="The Broad Institute Genomics Platform"/>
            <consortium name="The Broad Institute Genome Sequencing Center for Infectious Disease"/>
            <person name="Wu L."/>
            <person name="Ma J."/>
        </authorList>
    </citation>
    <scope>NUCLEOTIDE SEQUENCE [LARGE SCALE GENOMIC DNA]</scope>
    <source>
        <strain evidence="10">CGMCC 1.13587</strain>
    </source>
</reference>
<evidence type="ECO:0000313" key="10">
    <source>
        <dbReference type="Proteomes" id="UP001596111"/>
    </source>
</evidence>
<feature type="binding site" evidence="6">
    <location>
        <position position="368"/>
    </location>
    <ligand>
        <name>substrate</name>
        <note>ligand shared with subunit alpha</note>
    </ligand>
</feature>
<dbReference type="InterPro" id="IPR016102">
    <property type="entry name" value="Succinyl-CoA_synth-like"/>
</dbReference>
<accession>A0ABW0T045</accession>
<dbReference type="InterPro" id="IPR013650">
    <property type="entry name" value="ATP-grasp_succ-CoA_synth-type"/>
</dbReference>
<evidence type="ECO:0000313" key="9">
    <source>
        <dbReference type="EMBL" id="MFC5581946.1"/>
    </source>
</evidence>
<feature type="binding site" evidence="6">
    <location>
        <begin position="425"/>
        <end position="427"/>
    </location>
    <ligand>
        <name>substrate</name>
        <note>ligand shared with subunit alpha</note>
    </ligand>
</feature>
<dbReference type="PANTHER" id="PTHR11815:SF10">
    <property type="entry name" value="SUCCINATE--COA LIGASE [GDP-FORMING] SUBUNIT BETA, MITOCHONDRIAL"/>
    <property type="match status" value="1"/>
</dbReference>
<gene>
    <name evidence="6 9" type="primary">sucC</name>
    <name evidence="9" type="ORF">ACFPPB_12560</name>
</gene>
<feature type="binding site" evidence="6">
    <location>
        <position position="206"/>
    </location>
    <ligand>
        <name>ATP</name>
        <dbReference type="ChEBI" id="CHEBI:30616"/>
    </ligand>
</feature>
<evidence type="ECO:0000259" key="8">
    <source>
        <dbReference type="PROSITE" id="PS50975"/>
    </source>
</evidence>
<feature type="binding site" evidence="6">
    <location>
        <begin position="157"/>
        <end position="159"/>
    </location>
    <ligand>
        <name>ATP</name>
        <dbReference type="ChEBI" id="CHEBI:30616"/>
    </ligand>
</feature>
<dbReference type="EMBL" id="JBHSNG010000012">
    <property type="protein sequence ID" value="MFC5581946.1"/>
    <property type="molecule type" value="Genomic_DNA"/>
</dbReference>
<keyword evidence="4 6" id="KW-0547">Nucleotide-binding</keyword>
<name>A0ABW0T045_9GAMM</name>
<feature type="binding site" evidence="6">
    <location>
        <position position="211"/>
    </location>
    <ligand>
        <name>ATP</name>
        <dbReference type="ChEBI" id="CHEBI:30616"/>
    </ligand>
</feature>
<dbReference type="NCBIfam" id="NF001913">
    <property type="entry name" value="PRK00696.1"/>
    <property type="match status" value="1"/>
</dbReference>
<keyword evidence="6 7" id="KW-0067">ATP-binding</keyword>
<organism evidence="9 10">
    <name type="scientific">Rhodanobacter terrae</name>
    <dbReference type="NCBI Taxonomy" id="418647"/>
    <lineage>
        <taxon>Bacteria</taxon>
        <taxon>Pseudomonadati</taxon>
        <taxon>Pseudomonadota</taxon>
        <taxon>Gammaproteobacteria</taxon>
        <taxon>Lysobacterales</taxon>
        <taxon>Rhodanobacteraceae</taxon>
        <taxon>Rhodanobacter</taxon>
    </lineage>
</organism>
<dbReference type="InterPro" id="IPR017866">
    <property type="entry name" value="Succ-CoA_synthase_bsu_CS"/>
</dbReference>
<feature type="binding site" evidence="6">
    <location>
        <position position="317"/>
    </location>
    <ligand>
        <name>Mg(2+)</name>
        <dbReference type="ChEBI" id="CHEBI:18420"/>
    </ligand>
</feature>
<comment type="similarity">
    <text evidence="6">Belongs to the succinate/malate CoA ligase beta subunit family.</text>
</comment>
<comment type="pathway">
    <text evidence="6">Carbohydrate metabolism; tricarboxylic acid cycle; succinate from succinyl-CoA (ligase route): step 1/1.</text>
</comment>
<keyword evidence="5 6" id="KW-0460">Magnesium</keyword>
<dbReference type="NCBIfam" id="TIGR01016">
    <property type="entry name" value="sucCoAbeta"/>
    <property type="match status" value="1"/>
</dbReference>